<name>A0A2Z2LEZ2_9RICK</name>
<dbReference type="GO" id="GO:0009002">
    <property type="term" value="F:serine-type D-Ala-D-Ala carboxypeptidase activity"/>
    <property type="evidence" value="ECO:0007669"/>
    <property type="project" value="InterPro"/>
</dbReference>
<dbReference type="GO" id="GO:0009252">
    <property type="term" value="P:peptidoglycan biosynthetic process"/>
    <property type="evidence" value="ECO:0007669"/>
    <property type="project" value="InterPro"/>
</dbReference>
<dbReference type="SUPFAM" id="SSF56519">
    <property type="entry name" value="Penicillin binding protein dimerisation domain"/>
    <property type="match status" value="1"/>
</dbReference>
<keyword evidence="2" id="KW-0121">Carboxypeptidase</keyword>
<evidence type="ECO:0000256" key="2">
    <source>
        <dbReference type="ARBA" id="ARBA00022645"/>
    </source>
</evidence>
<dbReference type="InterPro" id="IPR001460">
    <property type="entry name" value="PCN-bd_Tpept"/>
</dbReference>
<dbReference type="AlphaFoldDB" id="A0A2Z2LEZ2"/>
<dbReference type="KEGG" id="aoh:AOV_05085"/>
<dbReference type="InterPro" id="IPR005311">
    <property type="entry name" value="PBP_dimer"/>
</dbReference>
<evidence type="ECO:0000259" key="4">
    <source>
        <dbReference type="Pfam" id="PF00905"/>
    </source>
</evidence>
<dbReference type="Proteomes" id="UP000259762">
    <property type="component" value="Chromosome"/>
</dbReference>
<reference evidence="7" key="1">
    <citation type="submission" date="2018-06" db="EMBL/GenBank/DDBJ databases">
        <title>The Anaplasma ovis genome reveals a high proportion of pseudogenes.</title>
        <authorList>
            <person name="Liu Z."/>
            <person name="Peasley A.M."/>
            <person name="Yang J."/>
            <person name="Li Y."/>
            <person name="Guan G."/>
            <person name="Luo J."/>
            <person name="Yin H."/>
            <person name="Brayton K.A."/>
        </authorList>
    </citation>
    <scope>NUCLEOTIDE SEQUENCE [LARGE SCALE GENOMIC DNA]</scope>
    <source>
        <strain evidence="7">Haibei</strain>
    </source>
</reference>
<keyword evidence="2" id="KW-0645">Protease</keyword>
<keyword evidence="3" id="KW-0472">Membrane</keyword>
<evidence type="ECO:0000256" key="3">
    <source>
        <dbReference type="ARBA" id="ARBA00023136"/>
    </source>
</evidence>
<keyword evidence="7" id="KW-1185">Reference proteome</keyword>
<organism evidence="6 7">
    <name type="scientific">Anaplasma ovis str. Haibei</name>
    <dbReference type="NCBI Taxonomy" id="1248439"/>
    <lineage>
        <taxon>Bacteria</taxon>
        <taxon>Pseudomonadati</taxon>
        <taxon>Pseudomonadota</taxon>
        <taxon>Alphaproteobacteria</taxon>
        <taxon>Rickettsiales</taxon>
        <taxon>Anaplasmataceae</taxon>
        <taxon>Anaplasma</taxon>
    </lineage>
</organism>
<protein>
    <submittedName>
        <fullName evidence="6">Penicillin-binding protein 2</fullName>
    </submittedName>
</protein>
<feature type="domain" description="Penicillin-binding protein transpeptidase" evidence="4">
    <location>
        <begin position="265"/>
        <end position="580"/>
    </location>
</feature>
<dbReference type="Gene3D" id="3.40.710.10">
    <property type="entry name" value="DD-peptidase/beta-lactamase superfamily"/>
    <property type="match status" value="1"/>
</dbReference>
<dbReference type="InterPro" id="IPR036138">
    <property type="entry name" value="PBP_dimer_sf"/>
</dbReference>
<dbReference type="EMBL" id="CP015994">
    <property type="protein sequence ID" value="ASI48095.1"/>
    <property type="molecule type" value="Genomic_DNA"/>
</dbReference>
<dbReference type="Pfam" id="PF00905">
    <property type="entry name" value="Transpeptidase"/>
    <property type="match status" value="1"/>
</dbReference>
<dbReference type="InterPro" id="IPR017790">
    <property type="entry name" value="Penicillin-binding_protein_2"/>
</dbReference>
<dbReference type="InterPro" id="IPR050515">
    <property type="entry name" value="Beta-lactam/transpept"/>
</dbReference>
<dbReference type="NCBIfam" id="TIGR03423">
    <property type="entry name" value="pbp2_mrdA"/>
    <property type="match status" value="1"/>
</dbReference>
<feature type="domain" description="Penicillin-binding protein dimerisation" evidence="5">
    <location>
        <begin position="71"/>
        <end position="232"/>
    </location>
</feature>
<evidence type="ECO:0000256" key="1">
    <source>
        <dbReference type="ARBA" id="ARBA00004370"/>
    </source>
</evidence>
<accession>A0A2Z2LEZ2</accession>
<evidence type="ECO:0000313" key="6">
    <source>
        <dbReference type="EMBL" id="ASI48095.1"/>
    </source>
</evidence>
<dbReference type="SUPFAM" id="SSF56601">
    <property type="entry name" value="beta-lactamase/transpeptidase-like"/>
    <property type="match status" value="1"/>
</dbReference>
<dbReference type="GO" id="GO:0071555">
    <property type="term" value="P:cell wall organization"/>
    <property type="evidence" value="ECO:0007669"/>
    <property type="project" value="TreeGrafter"/>
</dbReference>
<dbReference type="Pfam" id="PF03717">
    <property type="entry name" value="PBP_dimer"/>
    <property type="match status" value="1"/>
</dbReference>
<proteinExistence type="predicted"/>
<evidence type="ECO:0000313" key="7">
    <source>
        <dbReference type="Proteomes" id="UP000259762"/>
    </source>
</evidence>
<comment type="subcellular location">
    <subcellularLocation>
        <location evidence="1">Membrane</location>
    </subcellularLocation>
</comment>
<keyword evidence="2" id="KW-0378">Hydrolase</keyword>
<dbReference type="PANTHER" id="PTHR30627">
    <property type="entry name" value="PEPTIDOGLYCAN D,D-TRANSPEPTIDASE"/>
    <property type="match status" value="1"/>
</dbReference>
<dbReference type="RefSeq" id="WP_075139250.1">
    <property type="nucleotide sequence ID" value="NZ_CP015994.1"/>
</dbReference>
<evidence type="ECO:0000259" key="5">
    <source>
        <dbReference type="Pfam" id="PF03717"/>
    </source>
</evidence>
<dbReference type="GO" id="GO:0005886">
    <property type="term" value="C:plasma membrane"/>
    <property type="evidence" value="ECO:0007669"/>
    <property type="project" value="TreeGrafter"/>
</dbReference>
<gene>
    <name evidence="6" type="ORF">AOV_05085</name>
</gene>
<dbReference type="InterPro" id="IPR012338">
    <property type="entry name" value="Beta-lactam/transpept-like"/>
</dbReference>
<dbReference type="Gene3D" id="3.90.1310.10">
    <property type="entry name" value="Penicillin-binding protein 2a (Domain 2)"/>
    <property type="match status" value="1"/>
</dbReference>
<dbReference type="OrthoDB" id="9766847at2"/>
<reference evidence="6 7" key="2">
    <citation type="journal article" date="2019" name="BMC Genomics">
        <title>The Anaplasma ovis genome reveals a high proportion of pseudogenes.</title>
        <authorList>
            <person name="Liu Z."/>
            <person name="Peasley A.M."/>
            <person name="Yang J."/>
            <person name="Li Y."/>
            <person name="Guan G."/>
            <person name="Luo J."/>
            <person name="Yin H."/>
            <person name="Brayton K.A."/>
        </authorList>
    </citation>
    <scope>NUCLEOTIDE SEQUENCE [LARGE SCALE GENOMIC DNA]</scope>
    <source>
        <strain evidence="6 7">Haibei</strain>
    </source>
</reference>
<sequence>MKRTLHRIWALLSASQDWNVKKIYSRRIVLLAALQALAVSVLTFRVYHLQVRCGKKYSMLSDNNRIRKSLIPPIRGKILDRTGIELATCRPAYRVFCVLRHVKNIDELLDTLVQVTKQPILEGAIERIKSKKFATVELYDDISWKQLSDIEFNIYKLPNIYISPFYRRHYPFGASCAHLIGYTRPWSGKSSELSTARREGVTGAEYVYDSILKGTPGVAEHEIDARSRKVKELMLLRCLPGSDVILTVDAPLQQAAFEIMESSRGAVVVLDIPSGDILALCSSPSYDNNLFVNGLSRHAWESMNDSTELPLINRAVALQTEPASTFKIIAALAALRSGAIDMDQQFLCSGSVLVGDRKFRCWNRKGHGLINLEQAITCSCNCYFYNVGRLVDIDEIVGVAQEFGFSEQCNTNLPGEAVGILPNQVWRAENLDGWRLGDTLNVTIGHGYLLATPMQLAVFVARVASGMRVLPRLHMDGQTPAQFSPLEADFAHMECVRHAMFKVVNTPGGTAFKHFARNALPTSVKVAGKTGTVQVFGVGGRRSNNGIFVGYAPYSSPKYAIAAFTESSSASNSVKIARKVFGYMEEQGLFVQGDAALVN</sequence>
<dbReference type="GO" id="GO:0008658">
    <property type="term" value="F:penicillin binding"/>
    <property type="evidence" value="ECO:0007669"/>
    <property type="project" value="InterPro"/>
</dbReference>